<keyword evidence="1" id="KW-1133">Transmembrane helix</keyword>
<dbReference type="KEGG" id="sgy:Sgly_1858"/>
<reference evidence="3" key="2">
    <citation type="submission" date="2011-02" db="EMBL/GenBank/DDBJ databases">
        <title>The complete genome of Syntrophobotulus glycolicus DSM 8271.</title>
        <authorList>
            <person name="Lucas S."/>
            <person name="Copeland A."/>
            <person name="Lapidus A."/>
            <person name="Bruce D."/>
            <person name="Goodwin L."/>
            <person name="Pitluck S."/>
            <person name="Kyrpides N."/>
            <person name="Mavromatis K."/>
            <person name="Pagani I."/>
            <person name="Ivanova N."/>
            <person name="Mikhailova N."/>
            <person name="Chertkov O."/>
            <person name="Held B."/>
            <person name="Detter J.C."/>
            <person name="Tapia R."/>
            <person name="Han C."/>
            <person name="Land M."/>
            <person name="Hauser L."/>
            <person name="Markowitz V."/>
            <person name="Cheng J.-F."/>
            <person name="Hugenholtz P."/>
            <person name="Woyke T."/>
            <person name="Wu D."/>
            <person name="Spring S."/>
            <person name="Schroeder M."/>
            <person name="Brambilla E."/>
            <person name="Klenk H.-P."/>
            <person name="Eisen J.A."/>
        </authorList>
    </citation>
    <scope>NUCLEOTIDE SEQUENCE [LARGE SCALE GENOMIC DNA]</scope>
    <source>
        <strain evidence="3">DSM 8271 / FlGlyR</strain>
    </source>
</reference>
<dbReference type="AlphaFoldDB" id="F0T068"/>
<sequence>MNALFRKHCPSTVVPVHYYSTIQPYNYSTISSTSYDLPPQHFPAPVNQFSVPQRQFAFPPGQFAAPPGIPVSYTKANRGLNIIMVSSLILLSLDLIFVRPLKQKN</sequence>
<proteinExistence type="predicted"/>
<organism evidence="2 3">
    <name type="scientific">Syntrophobotulus glycolicus (strain DSM 8271 / FlGlyR)</name>
    <dbReference type="NCBI Taxonomy" id="645991"/>
    <lineage>
        <taxon>Bacteria</taxon>
        <taxon>Bacillati</taxon>
        <taxon>Bacillota</taxon>
        <taxon>Clostridia</taxon>
        <taxon>Eubacteriales</taxon>
        <taxon>Desulfitobacteriaceae</taxon>
        <taxon>Syntrophobotulus</taxon>
    </lineage>
</organism>
<name>F0T068_SYNGF</name>
<accession>F0T068</accession>
<dbReference type="EMBL" id="CP002547">
    <property type="protein sequence ID" value="ADY56155.1"/>
    <property type="molecule type" value="Genomic_DNA"/>
</dbReference>
<reference evidence="2 3" key="1">
    <citation type="journal article" date="2011" name="Stand. Genomic Sci.">
        <title>Complete genome sequence of Syntrophobotulus glycolicus type strain (FlGlyR).</title>
        <authorList>
            <person name="Han C."/>
            <person name="Mwirichia R."/>
            <person name="Chertkov O."/>
            <person name="Held B."/>
            <person name="Lapidus A."/>
            <person name="Nolan M."/>
            <person name="Lucas S."/>
            <person name="Hammon N."/>
            <person name="Deshpande S."/>
            <person name="Cheng J.F."/>
            <person name="Tapia R."/>
            <person name="Goodwin L."/>
            <person name="Pitluck S."/>
            <person name="Huntemann M."/>
            <person name="Liolios K."/>
            <person name="Ivanova N."/>
            <person name="Pagani I."/>
            <person name="Mavromatis K."/>
            <person name="Ovchinikova G."/>
            <person name="Pati A."/>
            <person name="Chen A."/>
            <person name="Palaniappan K."/>
            <person name="Land M."/>
            <person name="Hauser L."/>
            <person name="Brambilla E.M."/>
            <person name="Rohde M."/>
            <person name="Spring S."/>
            <person name="Sikorski J."/>
            <person name="Goker M."/>
            <person name="Woyke T."/>
            <person name="Bristow J."/>
            <person name="Eisen J.A."/>
            <person name="Markowitz V."/>
            <person name="Hugenholtz P."/>
            <person name="Kyrpides N.C."/>
            <person name="Klenk H.P."/>
            <person name="Detter J.C."/>
        </authorList>
    </citation>
    <scope>NUCLEOTIDE SEQUENCE [LARGE SCALE GENOMIC DNA]</scope>
    <source>
        <strain evidence="3">DSM 8271 / FlGlyR</strain>
    </source>
</reference>
<protein>
    <submittedName>
        <fullName evidence="2">Uncharacterized protein</fullName>
    </submittedName>
</protein>
<keyword evidence="1" id="KW-0472">Membrane</keyword>
<keyword evidence="1" id="KW-0812">Transmembrane</keyword>
<feature type="transmembrane region" description="Helical" evidence="1">
    <location>
        <begin position="80"/>
        <end position="98"/>
    </location>
</feature>
<evidence type="ECO:0000313" key="3">
    <source>
        <dbReference type="Proteomes" id="UP000007488"/>
    </source>
</evidence>
<gene>
    <name evidence="2" type="ordered locus">Sgly_1858</name>
</gene>
<dbReference type="STRING" id="645991.Sgly_1858"/>
<dbReference type="Proteomes" id="UP000007488">
    <property type="component" value="Chromosome"/>
</dbReference>
<evidence type="ECO:0000256" key="1">
    <source>
        <dbReference type="SAM" id="Phobius"/>
    </source>
</evidence>
<dbReference type="HOGENOM" id="CLU_2235240_0_0_9"/>
<evidence type="ECO:0000313" key="2">
    <source>
        <dbReference type="EMBL" id="ADY56155.1"/>
    </source>
</evidence>
<keyword evidence="3" id="KW-1185">Reference proteome</keyword>